<protein>
    <submittedName>
        <fullName evidence="2">Uncharacterized protein</fullName>
    </submittedName>
</protein>
<keyword evidence="1" id="KW-0812">Transmembrane</keyword>
<dbReference type="AlphaFoldDB" id="A0A0F9QVK7"/>
<dbReference type="EMBL" id="LAZR01003547">
    <property type="protein sequence ID" value="KKN17181.1"/>
    <property type="molecule type" value="Genomic_DNA"/>
</dbReference>
<comment type="caution">
    <text evidence="2">The sequence shown here is derived from an EMBL/GenBank/DDBJ whole genome shotgun (WGS) entry which is preliminary data.</text>
</comment>
<gene>
    <name evidence="2" type="ORF">LCGC14_0968360</name>
</gene>
<evidence type="ECO:0000256" key="1">
    <source>
        <dbReference type="SAM" id="Phobius"/>
    </source>
</evidence>
<sequence length="87" mass="9444">MAFVLSMITAVALGGDGIDYFDKWEYDGLTGGAEIITATPIYVKETVGTSSMVMAWHYGLFASGFVWLVFALVLGVKGRDVNAIRNF</sequence>
<accession>A0A0F9QVK7</accession>
<keyword evidence="1" id="KW-0472">Membrane</keyword>
<name>A0A0F9QVK7_9ZZZZ</name>
<organism evidence="2">
    <name type="scientific">marine sediment metagenome</name>
    <dbReference type="NCBI Taxonomy" id="412755"/>
    <lineage>
        <taxon>unclassified sequences</taxon>
        <taxon>metagenomes</taxon>
        <taxon>ecological metagenomes</taxon>
    </lineage>
</organism>
<evidence type="ECO:0000313" key="2">
    <source>
        <dbReference type="EMBL" id="KKN17181.1"/>
    </source>
</evidence>
<proteinExistence type="predicted"/>
<feature type="transmembrane region" description="Helical" evidence="1">
    <location>
        <begin position="55"/>
        <end position="76"/>
    </location>
</feature>
<reference evidence="2" key="1">
    <citation type="journal article" date="2015" name="Nature">
        <title>Complex archaea that bridge the gap between prokaryotes and eukaryotes.</title>
        <authorList>
            <person name="Spang A."/>
            <person name="Saw J.H."/>
            <person name="Jorgensen S.L."/>
            <person name="Zaremba-Niedzwiedzka K."/>
            <person name="Martijn J."/>
            <person name="Lind A.E."/>
            <person name="van Eijk R."/>
            <person name="Schleper C."/>
            <person name="Guy L."/>
            <person name="Ettema T.J."/>
        </authorList>
    </citation>
    <scope>NUCLEOTIDE SEQUENCE</scope>
</reference>
<keyword evidence="1" id="KW-1133">Transmembrane helix</keyword>